<dbReference type="AlphaFoldDB" id="A0A370DAS6"/>
<evidence type="ECO:0000313" key="1">
    <source>
        <dbReference type="EMBL" id="RDH81983.1"/>
    </source>
</evidence>
<dbReference type="InterPro" id="IPR010148">
    <property type="entry name" value="CRISPR-assoc_prot_CT1975"/>
</dbReference>
<name>A0A370DAS6_9GAMM</name>
<dbReference type="Pfam" id="PF09344">
    <property type="entry name" value="Cas_CT1975"/>
    <property type="match status" value="1"/>
</dbReference>
<sequence length="360" mass="39198">MSKFIQLHLLTSYPPANLNRDDLGRPKTAMMGGANRLRVSSQSLKRAWRTSDIFRSALTDHLGVRTKEMGRDIYQQLLEKGVKDKAAFSYAQAIAGVFGKLKTLSKKEKVDADENKRQTELEIEQLAHFSPEEQQAITKLIDELANGDGAPSNEQLALLRKQHTAADIALFGRMLASSPAYNTEAAAQVAHAISVHKVTVEDDFFTAVDDLNNGEEDMGAAHIGETEFAAGLFYLYLCIDRELLIENLSSDTALADKTLAALIESAATIAPSGKQNSFASRARASYILCEKGNQQPRSLSVAFLKPIGGNDLLAQSIQNINETVKKMDQVYGACADRRCSLNAETGEGSLQGIIECLSGD</sequence>
<reference evidence="1 2" key="1">
    <citation type="journal article" date="2018" name="ISME J.">
        <title>Endosymbiont genomes yield clues of tubeworm success.</title>
        <authorList>
            <person name="Li Y."/>
            <person name="Liles M.R."/>
            <person name="Halanych K.M."/>
        </authorList>
    </citation>
    <scope>NUCLEOTIDE SEQUENCE [LARGE SCALE GENOMIC DNA]</scope>
    <source>
        <strain evidence="1">A1462</strain>
    </source>
</reference>
<accession>A0A370DAS6</accession>
<gene>
    <name evidence="1" type="primary">cas7e</name>
    <name evidence="1" type="ORF">DIZ78_16220</name>
</gene>
<proteinExistence type="predicted"/>
<organism evidence="1 2">
    <name type="scientific">endosymbiont of Escarpia spicata</name>
    <dbReference type="NCBI Taxonomy" id="2200908"/>
    <lineage>
        <taxon>Bacteria</taxon>
        <taxon>Pseudomonadati</taxon>
        <taxon>Pseudomonadota</taxon>
        <taxon>Gammaproteobacteria</taxon>
        <taxon>sulfur-oxidizing symbionts</taxon>
    </lineage>
</organism>
<comment type="caution">
    <text evidence="1">The sequence shown here is derived from an EMBL/GenBank/DDBJ whole genome shotgun (WGS) entry which is preliminary data.</text>
</comment>
<keyword evidence="2" id="KW-1185">Reference proteome</keyword>
<dbReference type="NCBIfam" id="TIGR01869">
    <property type="entry name" value="casC_Cse4"/>
    <property type="match status" value="1"/>
</dbReference>
<dbReference type="EMBL" id="QFXE01000021">
    <property type="protein sequence ID" value="RDH81983.1"/>
    <property type="molecule type" value="Genomic_DNA"/>
</dbReference>
<evidence type="ECO:0000313" key="2">
    <source>
        <dbReference type="Proteomes" id="UP000254771"/>
    </source>
</evidence>
<protein>
    <submittedName>
        <fullName evidence="1">Type I-E CRISPR-associated protein Cas7/Cse4/CasC</fullName>
    </submittedName>
</protein>
<dbReference type="Proteomes" id="UP000254771">
    <property type="component" value="Unassembled WGS sequence"/>
</dbReference>